<evidence type="ECO:0000256" key="3">
    <source>
        <dbReference type="ARBA" id="ARBA00010008"/>
    </source>
</evidence>
<evidence type="ECO:0000259" key="11">
    <source>
        <dbReference type="Pfam" id="PF00155"/>
    </source>
</evidence>
<dbReference type="InterPro" id="IPR004723">
    <property type="entry name" value="AONS_Archaea/Proteobacteria"/>
</dbReference>
<evidence type="ECO:0000256" key="7">
    <source>
        <dbReference type="ARBA" id="ARBA00022898"/>
    </source>
</evidence>
<comment type="subunit">
    <text evidence="4 9">Homodimer.</text>
</comment>
<dbReference type="PROSITE" id="PS00599">
    <property type="entry name" value="AA_TRANSFER_CLASS_2"/>
    <property type="match status" value="1"/>
</dbReference>
<evidence type="ECO:0000256" key="2">
    <source>
        <dbReference type="ARBA" id="ARBA00004746"/>
    </source>
</evidence>
<feature type="binding site" evidence="9">
    <location>
        <position position="280"/>
    </location>
    <ligand>
        <name>pyridoxal 5'-phosphate</name>
        <dbReference type="ChEBI" id="CHEBI:597326"/>
    </ligand>
</feature>
<feature type="binding site" evidence="9">
    <location>
        <position position="251"/>
    </location>
    <ligand>
        <name>pyridoxal 5'-phosphate</name>
        <dbReference type="ChEBI" id="CHEBI:597326"/>
    </ligand>
</feature>
<dbReference type="InterPro" id="IPR050087">
    <property type="entry name" value="AON_synthase_class-II"/>
</dbReference>
<keyword evidence="5 9" id="KW-0808">Transferase</keyword>
<keyword evidence="12" id="KW-0012">Acyltransferase</keyword>
<evidence type="ECO:0000256" key="8">
    <source>
        <dbReference type="ARBA" id="ARBA00047715"/>
    </source>
</evidence>
<dbReference type="InterPro" id="IPR015424">
    <property type="entry name" value="PyrdxlP-dep_Trfase"/>
</dbReference>
<evidence type="ECO:0000256" key="6">
    <source>
        <dbReference type="ARBA" id="ARBA00022756"/>
    </source>
</evidence>
<dbReference type="Pfam" id="PF00155">
    <property type="entry name" value="Aminotran_1_2"/>
    <property type="match status" value="1"/>
</dbReference>
<dbReference type="PANTHER" id="PTHR13693">
    <property type="entry name" value="CLASS II AMINOTRANSFERASE/8-AMINO-7-OXONONANOATE SYNTHASE"/>
    <property type="match status" value="1"/>
</dbReference>
<dbReference type="InterPro" id="IPR004839">
    <property type="entry name" value="Aminotransferase_I/II_large"/>
</dbReference>
<dbReference type="InterPro" id="IPR015422">
    <property type="entry name" value="PyrdxlP-dep_Trfase_small"/>
</dbReference>
<keyword evidence="7 9" id="KW-0663">Pyridoxal phosphate</keyword>
<feature type="binding site" evidence="9">
    <location>
        <position position="223"/>
    </location>
    <ligand>
        <name>pyridoxal 5'-phosphate</name>
        <dbReference type="ChEBI" id="CHEBI:597326"/>
    </ligand>
</feature>
<dbReference type="EC" id="2.3.1.47" evidence="9"/>
<dbReference type="PANTHER" id="PTHR13693:SF100">
    <property type="entry name" value="8-AMINO-7-OXONONANOATE SYNTHASE"/>
    <property type="match status" value="1"/>
</dbReference>
<dbReference type="InterPro" id="IPR022834">
    <property type="entry name" value="AONS_Proteobacteria"/>
</dbReference>
<comment type="catalytic activity">
    <reaction evidence="8 9">
        <text>6-carboxyhexanoyl-[ACP] + L-alanine + H(+) = (8S)-8-amino-7-oxononanoate + holo-[ACP] + CO2</text>
        <dbReference type="Rhea" id="RHEA:42288"/>
        <dbReference type="Rhea" id="RHEA-COMP:9685"/>
        <dbReference type="Rhea" id="RHEA-COMP:9955"/>
        <dbReference type="ChEBI" id="CHEBI:15378"/>
        <dbReference type="ChEBI" id="CHEBI:16526"/>
        <dbReference type="ChEBI" id="CHEBI:57972"/>
        <dbReference type="ChEBI" id="CHEBI:64479"/>
        <dbReference type="ChEBI" id="CHEBI:78846"/>
        <dbReference type="ChEBI" id="CHEBI:149468"/>
        <dbReference type="EC" id="2.3.1.47"/>
    </reaction>
</comment>
<dbReference type="Proteomes" id="UP000578091">
    <property type="component" value="Unassembled WGS sequence"/>
</dbReference>
<dbReference type="GO" id="GO:0008710">
    <property type="term" value="F:8-amino-7-oxononanoate synthase activity"/>
    <property type="evidence" value="ECO:0007669"/>
    <property type="project" value="UniProtKB-UniRule"/>
</dbReference>
<comment type="pathway">
    <text evidence="2 9">Cofactor biosynthesis; biotin biosynthesis.</text>
</comment>
<feature type="binding site" evidence="9">
    <location>
        <begin position="152"/>
        <end position="153"/>
    </location>
    <ligand>
        <name>pyridoxal 5'-phosphate</name>
        <dbReference type="ChEBI" id="CHEBI:597326"/>
    </ligand>
</feature>
<evidence type="ECO:0000256" key="10">
    <source>
        <dbReference type="PIRSR" id="PIRSR604723-51"/>
    </source>
</evidence>
<protein>
    <recommendedName>
        <fullName evidence="9">8-amino-7-oxononanoate synthase</fullName>
        <shortName evidence="9">AONS</shortName>
        <ecNumber evidence="9">2.3.1.47</ecNumber>
    </recommendedName>
    <alternativeName>
        <fullName evidence="9">7-keto-8-amino-pelargonic acid synthase</fullName>
        <shortName evidence="9">7-KAP synthase</shortName>
        <shortName evidence="9">KAPA synthase</shortName>
    </alternativeName>
    <alternativeName>
        <fullName evidence="9">8-amino-7-ketopelargonate synthase</fullName>
    </alternativeName>
</protein>
<feature type="binding site" evidence="9">
    <location>
        <position position="177"/>
    </location>
    <ligand>
        <name>substrate</name>
    </ligand>
</feature>
<proteinExistence type="inferred from homology"/>
<gene>
    <name evidence="9 12" type="primary">bioF</name>
    <name evidence="12" type="ORF">H0E84_10950</name>
</gene>
<feature type="domain" description="Aminotransferase class I/classII large" evidence="11">
    <location>
        <begin position="86"/>
        <end position="425"/>
    </location>
</feature>
<evidence type="ECO:0000256" key="4">
    <source>
        <dbReference type="ARBA" id="ARBA00011738"/>
    </source>
</evidence>
<dbReference type="EMBL" id="JACCKA010000064">
    <property type="protein sequence ID" value="NZA26902.1"/>
    <property type="molecule type" value="Genomic_DNA"/>
</dbReference>
<feature type="binding site" evidence="9">
    <location>
        <position position="65"/>
    </location>
    <ligand>
        <name>substrate</name>
    </ligand>
</feature>
<dbReference type="InterPro" id="IPR001917">
    <property type="entry name" value="Aminotrans_II_pyridoxalP_BS"/>
</dbReference>
<dbReference type="AlphaFoldDB" id="A0A853JDU2"/>
<evidence type="ECO:0000313" key="12">
    <source>
        <dbReference type="EMBL" id="NZA26902.1"/>
    </source>
</evidence>
<dbReference type="NCBIfam" id="TIGR00858">
    <property type="entry name" value="bioF"/>
    <property type="match status" value="1"/>
</dbReference>
<dbReference type="HAMAP" id="MF_01693">
    <property type="entry name" value="BioF_aminotrans_2"/>
    <property type="match status" value="1"/>
</dbReference>
<comment type="caution">
    <text evidence="12">The sequence shown here is derived from an EMBL/GenBank/DDBJ whole genome shotgun (WGS) entry which is preliminary data.</text>
</comment>
<feature type="modified residue" description="N6-(pyridoxal phosphate)lysine" evidence="9 10">
    <location>
        <position position="283"/>
    </location>
</feature>
<comment type="function">
    <text evidence="9">Catalyzes the decarboxylative condensation of pimeloyl-[acyl-carrier protein] and L-alanine to produce 8-amino-7-oxononanoate (AON), [acyl-carrier protein], and carbon dioxide.</text>
</comment>
<dbReference type="GO" id="GO:0009102">
    <property type="term" value="P:biotin biosynthetic process"/>
    <property type="evidence" value="ECO:0007669"/>
    <property type="project" value="UniProtKB-UniRule"/>
</dbReference>
<keyword evidence="13" id="KW-1185">Reference proteome</keyword>
<comment type="similarity">
    <text evidence="3 9">Belongs to the class-II pyridoxal-phosphate-dependent aminotransferase family. BioF subfamily.</text>
</comment>
<evidence type="ECO:0000256" key="1">
    <source>
        <dbReference type="ARBA" id="ARBA00001933"/>
    </source>
</evidence>
<evidence type="ECO:0000256" key="5">
    <source>
        <dbReference type="ARBA" id="ARBA00022679"/>
    </source>
</evidence>
<dbReference type="Gene3D" id="3.40.640.10">
    <property type="entry name" value="Type I PLP-dependent aspartate aminotransferase-like (Major domain)"/>
    <property type="match status" value="1"/>
</dbReference>
<sequence>MLRSCASGTWRRRRASAWRWAGLRCCRGSPWAAWRHGRSRVVDRVDPRERIAALRAERAARSRLRARRTVTRRDGARCEVDGRWLLNFCGNDYLGLSQQFQVVNALMDTAARDGAGGIASHLVCGHHAAHDALERELADWLQAPRALLFGSGFLANLAVMQALLGEGDACVQDRLNHASLVDGARLSGCRLRRYPHADAEGALRQLRSVPGGAAILATDGIFSMDGDIAPLRELALAARAQRALMYVDEAHAIGMAGPDGRGSVAEARLELDAVPLRLVTLGKALGGYGAAVVGTADLIEHLAGTARPYVYTTALPPALAAASLAAVQLARREHWRREKLAGLVRRFRGAARRRGLELLPSDTAIQPLHCGGDARALAMSKQLEEEGYWVAAIRPPTVPEGQARLRVTLSALHEDAQVDALVEALARAHDRVPPPAEPAAVPGA</sequence>
<dbReference type="Gene3D" id="3.90.1150.10">
    <property type="entry name" value="Aspartate Aminotransferase, domain 1"/>
    <property type="match status" value="1"/>
</dbReference>
<dbReference type="InterPro" id="IPR015421">
    <property type="entry name" value="PyrdxlP-dep_Trfase_major"/>
</dbReference>
<dbReference type="SUPFAM" id="SSF53383">
    <property type="entry name" value="PLP-dependent transferases"/>
    <property type="match status" value="1"/>
</dbReference>
<evidence type="ECO:0000313" key="13">
    <source>
        <dbReference type="Proteomes" id="UP000578091"/>
    </source>
</evidence>
<feature type="binding site" evidence="9">
    <location>
        <position position="397"/>
    </location>
    <ligand>
        <name>substrate</name>
    </ligand>
</feature>
<organism evidence="12 13">
    <name type="scientific">Luteimonas salinisoli</name>
    <dbReference type="NCBI Taxonomy" id="2752307"/>
    <lineage>
        <taxon>Bacteria</taxon>
        <taxon>Pseudomonadati</taxon>
        <taxon>Pseudomonadota</taxon>
        <taxon>Gammaproteobacteria</taxon>
        <taxon>Lysobacterales</taxon>
        <taxon>Lysobacteraceae</taxon>
        <taxon>Luteimonas</taxon>
    </lineage>
</organism>
<dbReference type="UniPathway" id="UPA00078"/>
<comment type="cofactor">
    <cofactor evidence="1 9 10">
        <name>pyridoxal 5'-phosphate</name>
        <dbReference type="ChEBI" id="CHEBI:597326"/>
    </cofactor>
</comment>
<dbReference type="GO" id="GO:0030170">
    <property type="term" value="F:pyridoxal phosphate binding"/>
    <property type="evidence" value="ECO:0007669"/>
    <property type="project" value="UniProtKB-UniRule"/>
</dbReference>
<evidence type="ECO:0000256" key="9">
    <source>
        <dbReference type="HAMAP-Rule" id="MF_01693"/>
    </source>
</evidence>
<accession>A0A853JDU2</accession>
<name>A0A853JDU2_9GAMM</name>
<reference evidence="12 13" key="1">
    <citation type="submission" date="2020-07" db="EMBL/GenBank/DDBJ databases">
        <title>Luteimonas sp. SJ-92.</title>
        <authorList>
            <person name="Huang X.-X."/>
            <person name="Xu L."/>
            <person name="Sun J.-Q."/>
        </authorList>
    </citation>
    <scope>NUCLEOTIDE SEQUENCE [LARGE SCALE GENOMIC DNA]</scope>
    <source>
        <strain evidence="12 13">SJ-92</strain>
    </source>
</reference>
<keyword evidence="6 9" id="KW-0093">Biotin biosynthesis</keyword>